<sequence length="328" mass="34845">MKPFAYERATTVEDALALAADGGVFLAGGTNLVDHLRLGVREADRLVDISRLPLAEVREREDGGLVVGAGVRNSDLAAHPLVRTRYPFVTQALVAGASGQLRNMATTGGNLLQRTRCVYFQDLTTPCNKREPGTGCSAVDGLGRYNALLGASDDCVAVHPSDLCVPLAALDAEVVVVGPSGEHRIPFADLHRLPGDRPDLDTTLDPGELVLAVELPPLPMATRSRYRKVRERASYAFALVSVAAALEVEDGVVRDVRLALGGVAHKPHRALVAEAALRGEPATETAYRTAIEAELEAARPGRDNAFKVPLVRNTVVDTLSRLADGSPA</sequence>
<dbReference type="PANTHER" id="PTHR42659">
    <property type="entry name" value="XANTHINE DEHYDROGENASE SUBUNIT C-RELATED"/>
    <property type="match status" value="1"/>
</dbReference>
<dbReference type="Pfam" id="PF00941">
    <property type="entry name" value="FAD_binding_5"/>
    <property type="match status" value="1"/>
</dbReference>
<reference evidence="2" key="1">
    <citation type="submission" date="2015-08" db="EMBL/GenBank/DDBJ databases">
        <authorList>
            <person name="Babu N.S."/>
            <person name="Beckwith C.J."/>
            <person name="Beseler K.G."/>
            <person name="Brison A."/>
            <person name="Carone J.V."/>
            <person name="Caskin T.P."/>
            <person name="Diamond M."/>
            <person name="Durham M.E."/>
            <person name="Foxe J.M."/>
            <person name="Go M."/>
            <person name="Henderson B.A."/>
            <person name="Jones I.B."/>
            <person name="McGettigan J.A."/>
            <person name="Micheletti S.J."/>
            <person name="Nasrallah M.E."/>
            <person name="Ortiz D."/>
            <person name="Piller C.R."/>
            <person name="Privatt S.R."/>
            <person name="Schneider S.L."/>
            <person name="Sharp S."/>
            <person name="Smith T.C."/>
            <person name="Stanton J.D."/>
            <person name="Ullery H.E."/>
            <person name="Wilson R.J."/>
            <person name="Serrano M.G."/>
            <person name="Buck G."/>
            <person name="Lee V."/>
            <person name="Wang Y."/>
            <person name="Carvalho R."/>
            <person name="Voegtly L."/>
            <person name="Shi R."/>
            <person name="Duckworth R."/>
            <person name="Johnson A."/>
            <person name="Loviza R."/>
            <person name="Walstead R."/>
            <person name="Shah Z."/>
            <person name="Kiflezghi M."/>
            <person name="Wade K."/>
            <person name="Ball S.L."/>
            <person name="Bradley K.W."/>
            <person name="Asai D.J."/>
            <person name="Bowman C.A."/>
            <person name="Russell D.A."/>
            <person name="Pope W.H."/>
            <person name="Jacobs-Sera D."/>
            <person name="Hendrix R.W."/>
            <person name="Hatfull G.F."/>
        </authorList>
    </citation>
    <scope>NUCLEOTIDE SEQUENCE</scope>
</reference>
<dbReference type="InterPro" id="IPR005107">
    <property type="entry name" value="CO_DH_flav_C"/>
</dbReference>
<dbReference type="InterPro" id="IPR002346">
    <property type="entry name" value="Mopterin_DH_FAD-bd"/>
</dbReference>
<dbReference type="GO" id="GO:0071949">
    <property type="term" value="F:FAD binding"/>
    <property type="evidence" value="ECO:0007669"/>
    <property type="project" value="InterPro"/>
</dbReference>
<dbReference type="Gene3D" id="3.30.390.50">
    <property type="entry name" value="CO dehydrogenase flavoprotein, C-terminal domain"/>
    <property type="match status" value="1"/>
</dbReference>
<proteinExistence type="predicted"/>
<dbReference type="SUPFAM" id="SSF55447">
    <property type="entry name" value="CO dehydrogenase flavoprotein C-terminal domain-like"/>
    <property type="match status" value="1"/>
</dbReference>
<dbReference type="InterPro" id="IPR036683">
    <property type="entry name" value="CO_DH_flav_C_dom_sf"/>
</dbReference>
<dbReference type="EMBL" id="CZKB01000007">
    <property type="protein sequence ID" value="CUR58647.1"/>
    <property type="molecule type" value="Genomic_DNA"/>
</dbReference>
<name>A0A2P2C9I1_9ZZZZ</name>
<evidence type="ECO:0000259" key="1">
    <source>
        <dbReference type="PROSITE" id="PS51387"/>
    </source>
</evidence>
<dbReference type="InterPro" id="IPR016167">
    <property type="entry name" value="FAD-bd_PCMH_sub1"/>
</dbReference>
<dbReference type="SMART" id="SM01092">
    <property type="entry name" value="CO_deh_flav_C"/>
    <property type="match status" value="1"/>
</dbReference>
<dbReference type="Pfam" id="PF03450">
    <property type="entry name" value="CO_deh_flav_C"/>
    <property type="match status" value="1"/>
</dbReference>
<protein>
    <submittedName>
        <fullName evidence="2">CO/Xanthine dehydrogenase family protein, FAD-binding medium chain</fullName>
        <ecNumber evidence="2">1.17.1.4</ecNumber>
    </submittedName>
</protein>
<gene>
    <name evidence="2" type="ORF">NOCA1150093</name>
</gene>
<dbReference type="PROSITE" id="PS51387">
    <property type="entry name" value="FAD_PCMH"/>
    <property type="match status" value="1"/>
</dbReference>
<dbReference type="SUPFAM" id="SSF56176">
    <property type="entry name" value="FAD-binding/transporter-associated domain-like"/>
    <property type="match status" value="1"/>
</dbReference>
<dbReference type="Gene3D" id="3.30.43.10">
    <property type="entry name" value="Uridine Diphospho-n-acetylenolpyruvylglucosamine Reductase, domain 2"/>
    <property type="match status" value="1"/>
</dbReference>
<accession>A0A2P2C9I1</accession>
<evidence type="ECO:0000313" key="2">
    <source>
        <dbReference type="EMBL" id="CUR58647.1"/>
    </source>
</evidence>
<dbReference type="Gene3D" id="3.30.465.10">
    <property type="match status" value="2"/>
</dbReference>
<dbReference type="InterPro" id="IPR036318">
    <property type="entry name" value="FAD-bd_PCMH-like_sf"/>
</dbReference>
<keyword evidence="2" id="KW-0560">Oxidoreductase</keyword>
<dbReference type="GO" id="GO:0004854">
    <property type="term" value="F:xanthine dehydrogenase activity"/>
    <property type="evidence" value="ECO:0007669"/>
    <property type="project" value="UniProtKB-EC"/>
</dbReference>
<dbReference type="EC" id="1.17.1.4" evidence="2"/>
<organism evidence="2">
    <name type="scientific">metagenome</name>
    <dbReference type="NCBI Taxonomy" id="256318"/>
    <lineage>
        <taxon>unclassified sequences</taxon>
        <taxon>metagenomes</taxon>
    </lineage>
</organism>
<dbReference type="InterPro" id="IPR016169">
    <property type="entry name" value="FAD-bd_PCMH_sub2"/>
</dbReference>
<feature type="domain" description="FAD-binding PCMH-type" evidence="1">
    <location>
        <begin position="1"/>
        <end position="220"/>
    </location>
</feature>
<dbReference type="InterPro" id="IPR051312">
    <property type="entry name" value="Diverse_Substr_Oxidored"/>
</dbReference>
<dbReference type="AlphaFoldDB" id="A0A2P2C9I1"/>
<dbReference type="InterPro" id="IPR016166">
    <property type="entry name" value="FAD-bd_PCMH"/>
</dbReference>
<dbReference type="PANTHER" id="PTHR42659:SF1">
    <property type="entry name" value="OXIDOREDUCTASE"/>
    <property type="match status" value="1"/>
</dbReference>